<dbReference type="InterPro" id="IPR042278">
    <property type="entry name" value="Mfa-like_1_N"/>
</dbReference>
<dbReference type="EMBL" id="SNRY01000373">
    <property type="protein sequence ID" value="KAA6341670.1"/>
    <property type="molecule type" value="Genomic_DNA"/>
</dbReference>
<dbReference type="PANTHER" id="PTHR23150">
    <property type="entry name" value="SULFATASE MODIFYING FACTOR 1, 2"/>
    <property type="match status" value="1"/>
</dbReference>
<dbReference type="PROSITE" id="PS51257">
    <property type="entry name" value="PROKAR_LIPOPROTEIN"/>
    <property type="match status" value="1"/>
</dbReference>
<dbReference type="GO" id="GO:0004674">
    <property type="term" value="F:protein serine/threonine kinase activity"/>
    <property type="evidence" value="ECO:0007669"/>
    <property type="project" value="UniProtKB-EC"/>
</dbReference>
<dbReference type="CDD" id="cd13121">
    <property type="entry name" value="BF2867_like_C"/>
    <property type="match status" value="1"/>
</dbReference>
<evidence type="ECO:0000259" key="1">
    <source>
        <dbReference type="Pfam" id="PF03781"/>
    </source>
</evidence>
<dbReference type="Gene3D" id="2.60.40.2630">
    <property type="match status" value="1"/>
</dbReference>
<dbReference type="AlphaFoldDB" id="A0A5J4S8J7"/>
<organism evidence="2">
    <name type="scientific">termite gut metagenome</name>
    <dbReference type="NCBI Taxonomy" id="433724"/>
    <lineage>
        <taxon>unclassified sequences</taxon>
        <taxon>metagenomes</taxon>
        <taxon>organismal metagenomes</taxon>
    </lineage>
</organism>
<dbReference type="EC" id="2.7.11.1" evidence="2"/>
<dbReference type="InterPro" id="IPR042095">
    <property type="entry name" value="SUMF_sf"/>
</dbReference>
<dbReference type="Gene3D" id="2.60.40.2620">
    <property type="entry name" value="Fimbrillin-like"/>
    <property type="match status" value="1"/>
</dbReference>
<comment type="caution">
    <text evidence="2">The sequence shown here is derived from an EMBL/GenBank/DDBJ whole genome shotgun (WGS) entry which is preliminary data.</text>
</comment>
<dbReference type="PANTHER" id="PTHR23150:SF19">
    <property type="entry name" value="FORMYLGLYCINE-GENERATING ENZYME"/>
    <property type="match status" value="1"/>
</dbReference>
<dbReference type="InterPro" id="IPR051043">
    <property type="entry name" value="Sulfatase_Mod_Factor_Kinase"/>
</dbReference>
<dbReference type="InterPro" id="IPR005532">
    <property type="entry name" value="SUMF_dom"/>
</dbReference>
<dbReference type="SUPFAM" id="SSF56436">
    <property type="entry name" value="C-type lectin-like"/>
    <property type="match status" value="1"/>
</dbReference>
<accession>A0A5J4S8J7</accession>
<evidence type="ECO:0000313" key="2">
    <source>
        <dbReference type="EMBL" id="KAA6341670.1"/>
    </source>
</evidence>
<dbReference type="Gene3D" id="3.90.1580.10">
    <property type="entry name" value="paralog of FGE (formylglycine-generating enzyme)"/>
    <property type="match status" value="1"/>
</dbReference>
<feature type="domain" description="Sulfatase-modifying factor enzyme-like" evidence="1">
    <location>
        <begin position="329"/>
        <end position="577"/>
    </location>
</feature>
<dbReference type="CDD" id="cd13120">
    <property type="entry name" value="BF2867_like_N"/>
    <property type="match status" value="1"/>
</dbReference>
<sequence length="598" mass="67867">MKRTMTLSMRVLGGWLIVAILLIGCNANEDHNPVFGNQAVKFNSWLSEVSSVSRASGAGEVAALTKEEWRTEDYIGVYMIENGKPLSGEVILGEVVNNKYQSTKEGKNSVFVAESEKDEIYYPYNSPTISFVAYYPYKSTVTANFLYSIDISDQGEDPSKVDLLYATLEDKSPQNLEIPLTFHHQLAKLVLNLQPNLSEEMNAYFKGIKVKANGFYTKASFSLVNKLISNREEIKTIPAKTTSDGKRVEMILIPQTTGADTYIEFDLFGNIARWNIPANKAFDEGKKYEYTLYLGKQWIEVGGEEISSWGDEISVPVNWDDPEYIPINLVKIIGGENYWIGSPEGTEEATVNEYPRHKAPIGTFWISSYEITNKQYVDFLNDKPKDEIEKEKLQPHNTIINYNYENRKWRVVNSSNNNYPVTNVTWHGAKAFAEWLGGDLPSEAEWETACRAGNYGLFSFSNENSNEDFDKLYPRYVNCRDEVSSNGDDEVLRVNALSPNKNGLYNMHGNVYEWCRDAVKRSAMGGPVPYDYKYSGKGDYHVLRGGSYQTSLIDCRSASRTCLLPEYMDDDIGFRVVFPISNAYNLDFERIERVLSIN</sequence>
<dbReference type="InterPro" id="IPR016187">
    <property type="entry name" value="CTDL_fold"/>
</dbReference>
<keyword evidence="2" id="KW-0418">Kinase</keyword>
<name>A0A5J4S8J7_9ZZZZ</name>
<dbReference type="Pfam" id="PF13149">
    <property type="entry name" value="Mfa_like_1"/>
    <property type="match status" value="1"/>
</dbReference>
<protein>
    <submittedName>
        <fullName evidence="2">Serine/threonine-protein kinase pkn1</fullName>
        <ecNumber evidence="2">2.7.11.1</ecNumber>
    </submittedName>
</protein>
<dbReference type="GO" id="GO:0120147">
    <property type="term" value="F:formylglycine-generating oxidase activity"/>
    <property type="evidence" value="ECO:0007669"/>
    <property type="project" value="TreeGrafter"/>
</dbReference>
<dbReference type="Pfam" id="PF03781">
    <property type="entry name" value="FGE-sulfatase"/>
    <property type="match status" value="1"/>
</dbReference>
<dbReference type="InterPro" id="IPR025049">
    <property type="entry name" value="Mfa-like_1"/>
</dbReference>
<keyword evidence="2" id="KW-0808">Transferase</keyword>
<reference evidence="2" key="1">
    <citation type="submission" date="2019-03" db="EMBL/GenBank/DDBJ databases">
        <title>Single cell metagenomics reveals metabolic interactions within the superorganism composed of flagellate Streblomastix strix and complex community of Bacteroidetes bacteria on its surface.</title>
        <authorList>
            <person name="Treitli S.C."/>
            <person name="Kolisko M."/>
            <person name="Husnik F."/>
            <person name="Keeling P."/>
            <person name="Hampl V."/>
        </authorList>
    </citation>
    <scope>NUCLEOTIDE SEQUENCE</scope>
    <source>
        <strain evidence="2">STM</strain>
    </source>
</reference>
<gene>
    <name evidence="2" type="ORF">EZS27_010538</name>
</gene>
<proteinExistence type="predicted"/>